<dbReference type="OrthoDB" id="962061at2759"/>
<organism evidence="2 3">
    <name type="scientific">Gossypium barbadense</name>
    <name type="common">Sea Island cotton</name>
    <name type="synonym">Hibiscus barbadensis</name>
    <dbReference type="NCBI Taxonomy" id="3634"/>
    <lineage>
        <taxon>Eukaryota</taxon>
        <taxon>Viridiplantae</taxon>
        <taxon>Streptophyta</taxon>
        <taxon>Embryophyta</taxon>
        <taxon>Tracheophyta</taxon>
        <taxon>Spermatophyta</taxon>
        <taxon>Magnoliopsida</taxon>
        <taxon>eudicotyledons</taxon>
        <taxon>Gunneridae</taxon>
        <taxon>Pentapetalae</taxon>
        <taxon>rosids</taxon>
        <taxon>malvids</taxon>
        <taxon>Malvales</taxon>
        <taxon>Malvaceae</taxon>
        <taxon>Malvoideae</taxon>
        <taxon>Gossypium</taxon>
    </lineage>
</organism>
<feature type="region of interest" description="Disordered" evidence="1">
    <location>
        <begin position="1"/>
        <end position="30"/>
    </location>
</feature>
<reference evidence="2 3" key="1">
    <citation type="submission" date="2015-01" db="EMBL/GenBank/DDBJ databases">
        <title>Genome of allotetraploid Gossypium barbadense reveals genomic plasticity and fiber elongation in cotton evolution.</title>
        <authorList>
            <person name="Chen X."/>
            <person name="Liu X."/>
            <person name="Zhao B."/>
            <person name="Zheng H."/>
            <person name="Hu Y."/>
            <person name="Lu G."/>
            <person name="Yang C."/>
            <person name="Chen J."/>
            <person name="Shan C."/>
            <person name="Zhang L."/>
            <person name="Zhou Y."/>
            <person name="Wang L."/>
            <person name="Guo W."/>
            <person name="Bai Y."/>
            <person name="Ruan J."/>
            <person name="Shangguan X."/>
            <person name="Mao Y."/>
            <person name="Jiang J."/>
            <person name="Zhu Y."/>
            <person name="Lei J."/>
            <person name="Kang H."/>
            <person name="Chen S."/>
            <person name="He X."/>
            <person name="Wang R."/>
            <person name="Wang Y."/>
            <person name="Chen J."/>
            <person name="Wang L."/>
            <person name="Yu S."/>
            <person name="Wang B."/>
            <person name="Wei J."/>
            <person name="Song S."/>
            <person name="Lu X."/>
            <person name="Gao Z."/>
            <person name="Gu W."/>
            <person name="Deng X."/>
            <person name="Ma D."/>
            <person name="Wang S."/>
            <person name="Liang W."/>
            <person name="Fang L."/>
            <person name="Cai C."/>
            <person name="Zhu X."/>
            <person name="Zhou B."/>
            <person name="Zhang Y."/>
            <person name="Chen Z."/>
            <person name="Xu S."/>
            <person name="Zhu R."/>
            <person name="Wang S."/>
            <person name="Zhang T."/>
            <person name="Zhao G."/>
        </authorList>
    </citation>
    <scope>NUCLEOTIDE SEQUENCE [LARGE SCALE GENOMIC DNA]</scope>
    <source>
        <strain evidence="3">cv. Xinhai21</strain>
        <tissue evidence="2">Leaf</tissue>
    </source>
</reference>
<proteinExistence type="predicted"/>
<dbReference type="EMBL" id="KZ666735">
    <property type="protein sequence ID" value="PPR93750.1"/>
    <property type="molecule type" value="Genomic_DNA"/>
</dbReference>
<evidence type="ECO:0000256" key="1">
    <source>
        <dbReference type="SAM" id="MobiDB-lite"/>
    </source>
</evidence>
<gene>
    <name evidence="2" type="ORF">GOBAR_AA26921</name>
</gene>
<evidence type="ECO:0000313" key="2">
    <source>
        <dbReference type="EMBL" id="PPR93750.1"/>
    </source>
</evidence>
<feature type="region of interest" description="Disordered" evidence="1">
    <location>
        <begin position="86"/>
        <end position="151"/>
    </location>
</feature>
<evidence type="ECO:0000313" key="3">
    <source>
        <dbReference type="Proteomes" id="UP000239757"/>
    </source>
</evidence>
<protein>
    <submittedName>
        <fullName evidence="2">Uncharacterized protein</fullName>
    </submittedName>
</protein>
<dbReference type="AlphaFoldDB" id="A0A2P5WRM5"/>
<sequence length="151" mass="17092">MSYLASTRSVGKSTDVGRQGAVGSGKDNNNWVVRDGEHIEAWDCRIQSLPVYESFFSADMAVVDDYLTWLRAVDKLYLLPPKARSQKIRLKRQHRQPQQCRRGQGDDDEKEEVYRPASPDAPPVEPPFVQLVVRKNPSCNRRPSPCGTHSP</sequence>
<feature type="compositionally biased region" description="Polar residues" evidence="1">
    <location>
        <begin position="137"/>
        <end position="151"/>
    </location>
</feature>
<name>A0A2P5WRM5_GOSBA</name>
<dbReference type="Proteomes" id="UP000239757">
    <property type="component" value="Unassembled WGS sequence"/>
</dbReference>
<feature type="compositionally biased region" description="Polar residues" evidence="1">
    <location>
        <begin position="1"/>
        <end position="12"/>
    </location>
</feature>
<accession>A0A2P5WRM5</accession>
<feature type="compositionally biased region" description="Basic residues" evidence="1">
    <location>
        <begin position="86"/>
        <end position="95"/>
    </location>
</feature>